<dbReference type="RefSeq" id="WP_339097947.1">
    <property type="nucleotide sequence ID" value="NZ_CP149783.1"/>
</dbReference>
<reference evidence="2" key="1">
    <citation type="submission" date="2024-03" db="EMBL/GenBank/DDBJ databases">
        <title>Deinococcus weizhi sp. nov., isolated from human skin.</title>
        <authorList>
            <person name="Wei Z."/>
            <person name="Tian F."/>
            <person name="Yang C."/>
            <person name="Xin L.T."/>
            <person name="Wen Z.J."/>
            <person name="Lan K.C."/>
            <person name="Yu L."/>
            <person name="Zhe W."/>
            <person name="Dan F.D."/>
            <person name="Jun W."/>
            <person name="Rui Z."/>
            <person name="Yong X.J."/>
            <person name="Ting Y."/>
            <person name="Wei X."/>
            <person name="Xu Z.G."/>
            <person name="Xin Z."/>
            <person name="Dong F.G."/>
            <person name="Ni X.M."/>
            <person name="Zheng M.G."/>
            <person name="Chun Y."/>
            <person name="Qian W.X."/>
        </authorList>
    </citation>
    <scope>NUCLEOTIDE SEQUENCE</scope>
    <source>
        <strain evidence="2">VB142</strain>
    </source>
</reference>
<name>A0AAU6Q7V6_9DEIO</name>
<accession>A0AAU6Q7V6</accession>
<evidence type="ECO:0000313" key="2">
    <source>
        <dbReference type="EMBL" id="WYF46477.1"/>
    </source>
</evidence>
<protein>
    <submittedName>
        <fullName evidence="2">Uncharacterized protein</fullName>
    </submittedName>
</protein>
<feature type="region of interest" description="Disordered" evidence="1">
    <location>
        <begin position="96"/>
        <end position="118"/>
    </location>
</feature>
<sequence length="208" mass="23563">MKRQVSVEQLQIAEELEEIAQKIRQGKWEMASFTSAEEGVDPRGCLAEMLNGTCAEDEDPEEVRRENLEFLRDFPMYAFFVNKRADPSASRVSMARWTVKKPEQEQEKQGKRMSPAQSRLAAVLGTDARQTDAFMRRVFQLAPKGTQLGKITEAAQSLIRHGDHSPTPERVAEVLKRVAASAAQPVQQETGRDKNKGRKHVSVWEIRN</sequence>
<evidence type="ECO:0000256" key="1">
    <source>
        <dbReference type="SAM" id="MobiDB-lite"/>
    </source>
</evidence>
<dbReference type="AlphaFoldDB" id="A0AAU6Q7V6"/>
<feature type="region of interest" description="Disordered" evidence="1">
    <location>
        <begin position="179"/>
        <end position="208"/>
    </location>
</feature>
<organism evidence="2">
    <name type="scientific">Deinococcus sp. VB142</name>
    <dbReference type="NCBI Taxonomy" id="3112952"/>
    <lineage>
        <taxon>Bacteria</taxon>
        <taxon>Thermotogati</taxon>
        <taxon>Deinococcota</taxon>
        <taxon>Deinococci</taxon>
        <taxon>Deinococcales</taxon>
        <taxon>Deinococcaceae</taxon>
        <taxon>Deinococcus</taxon>
    </lineage>
</organism>
<gene>
    <name evidence="2" type="ORF">WDJ50_15600</name>
</gene>
<dbReference type="EMBL" id="CP149783">
    <property type="protein sequence ID" value="WYF46477.1"/>
    <property type="molecule type" value="Genomic_DNA"/>
</dbReference>
<proteinExistence type="predicted"/>
<feature type="compositionally biased region" description="Basic and acidic residues" evidence="1">
    <location>
        <begin position="100"/>
        <end position="110"/>
    </location>
</feature>